<keyword evidence="3 7" id="KW-0312">Gluconeogenesis</keyword>
<dbReference type="AlphaFoldDB" id="A0A2H9T1Y5"/>
<dbReference type="InterPro" id="IPR000652">
    <property type="entry name" value="Triosephosphate_isomerase"/>
</dbReference>
<comment type="caution">
    <text evidence="8">The sequence shown here is derived from an EMBL/GenBank/DDBJ whole genome shotgun (WGS) entry which is preliminary data.</text>
</comment>
<dbReference type="NCBIfam" id="TIGR00419">
    <property type="entry name" value="tim"/>
    <property type="match status" value="1"/>
</dbReference>
<dbReference type="EC" id="5.3.1.1" evidence="7"/>
<dbReference type="PROSITE" id="PS00171">
    <property type="entry name" value="TIM_1"/>
    <property type="match status" value="1"/>
</dbReference>
<comment type="catalytic activity">
    <reaction evidence="7">
        <text>D-glyceraldehyde 3-phosphate = dihydroxyacetone phosphate</text>
        <dbReference type="Rhea" id="RHEA:18585"/>
        <dbReference type="ChEBI" id="CHEBI:57642"/>
        <dbReference type="ChEBI" id="CHEBI:59776"/>
        <dbReference type="EC" id="5.3.1.1"/>
    </reaction>
</comment>
<dbReference type="CDD" id="cd00311">
    <property type="entry name" value="TIM"/>
    <property type="match status" value="1"/>
</dbReference>
<organism evidence="8 9">
    <name type="scientific">Candidatus Staskawiczbacteria bacterium CG10_big_fil_rev_8_21_14_0_10_38_10</name>
    <dbReference type="NCBI Taxonomy" id="1974891"/>
    <lineage>
        <taxon>Bacteria</taxon>
        <taxon>Candidatus Staskawicziibacteriota</taxon>
    </lineage>
</organism>
<proteinExistence type="inferred from homology"/>
<comment type="subcellular location">
    <subcellularLocation>
        <location evidence="7">Cytoplasm</location>
    </subcellularLocation>
</comment>
<sequence>KLLLVANWKMNPQDLEEAKQLFNSVKKGVKNIKSTEVVICPPFLYLSNLLTPKTYNLKPKLGAQDCFWEENGAYTGEISPAMLKNLGVEYIILGHSERRRFLAETNEMLNKKIKKVLFLNIKPILCIGETQPEKEQGIKEQVLAKQIKEGLKGITREEIKNIVIAYEPVWAIGTGQNCLIDETMSSILLIRKIISRFYNREIAKKLKILYGGSVTGENAADYIKEAGANGLLIGGASLKSEEFVKIINSV</sequence>
<feature type="non-terminal residue" evidence="8">
    <location>
        <position position="1"/>
    </location>
</feature>
<dbReference type="Proteomes" id="UP000236946">
    <property type="component" value="Unassembled WGS sequence"/>
</dbReference>
<evidence type="ECO:0000256" key="5">
    <source>
        <dbReference type="ARBA" id="ARBA00023152"/>
    </source>
</evidence>
<dbReference type="SUPFAM" id="SSF51351">
    <property type="entry name" value="Triosephosphate isomerase (TIM)"/>
    <property type="match status" value="1"/>
</dbReference>
<dbReference type="UniPathway" id="UPA00109">
    <property type="reaction ID" value="UER00189"/>
</dbReference>
<evidence type="ECO:0000256" key="6">
    <source>
        <dbReference type="ARBA" id="ARBA00023235"/>
    </source>
</evidence>
<dbReference type="UniPathway" id="UPA00138"/>
<reference evidence="9" key="1">
    <citation type="submission" date="2017-09" db="EMBL/GenBank/DDBJ databases">
        <title>Depth-based differentiation of microbial function through sediment-hosted aquifers and enrichment of novel symbionts in the deep terrestrial subsurface.</title>
        <authorList>
            <person name="Probst A.J."/>
            <person name="Ladd B."/>
            <person name="Jarett J.K."/>
            <person name="Geller-Mcgrath D.E."/>
            <person name="Sieber C.M.K."/>
            <person name="Emerson J.B."/>
            <person name="Anantharaman K."/>
            <person name="Thomas B.C."/>
            <person name="Malmstrom R."/>
            <person name="Stieglmeier M."/>
            <person name="Klingl A."/>
            <person name="Woyke T."/>
            <person name="Ryan C.M."/>
            <person name="Banfield J.F."/>
        </authorList>
    </citation>
    <scope>NUCLEOTIDE SEQUENCE [LARGE SCALE GENOMIC DNA]</scope>
</reference>
<dbReference type="HAMAP" id="MF_00147_B">
    <property type="entry name" value="TIM_B"/>
    <property type="match status" value="1"/>
</dbReference>
<evidence type="ECO:0000256" key="2">
    <source>
        <dbReference type="ARBA" id="ARBA00007422"/>
    </source>
</evidence>
<comment type="pathway">
    <text evidence="7">Carbohydrate biosynthesis; gluconeogenesis.</text>
</comment>
<keyword evidence="6 7" id="KW-0413">Isomerase</keyword>
<protein>
    <recommendedName>
        <fullName evidence="7">Triosephosphate isomerase</fullName>
        <ecNumber evidence="7">5.3.1.1</ecNumber>
    </recommendedName>
</protein>
<dbReference type="InterPro" id="IPR035990">
    <property type="entry name" value="TIM_sf"/>
</dbReference>
<keyword evidence="5 7" id="KW-0324">Glycolysis</keyword>
<evidence type="ECO:0000256" key="4">
    <source>
        <dbReference type="ARBA" id="ARBA00022490"/>
    </source>
</evidence>
<dbReference type="Pfam" id="PF00121">
    <property type="entry name" value="TIM"/>
    <property type="match status" value="1"/>
</dbReference>
<dbReference type="PROSITE" id="PS51440">
    <property type="entry name" value="TIM_2"/>
    <property type="match status" value="1"/>
</dbReference>
<gene>
    <name evidence="8" type="ORF">COU98_00235</name>
</gene>
<evidence type="ECO:0000313" key="9">
    <source>
        <dbReference type="Proteomes" id="UP000236946"/>
    </source>
</evidence>
<evidence type="ECO:0000256" key="1">
    <source>
        <dbReference type="ARBA" id="ARBA00004680"/>
    </source>
</evidence>
<dbReference type="InterPro" id="IPR022896">
    <property type="entry name" value="TrioseP_Isoase_bac/euk"/>
</dbReference>
<evidence type="ECO:0000313" key="8">
    <source>
        <dbReference type="EMBL" id="PJE69755.1"/>
    </source>
</evidence>
<dbReference type="FunFam" id="3.20.20.70:FF:000016">
    <property type="entry name" value="Triosephosphate isomerase"/>
    <property type="match status" value="1"/>
</dbReference>
<name>A0A2H9T1Y5_9BACT</name>
<dbReference type="InterPro" id="IPR020861">
    <property type="entry name" value="Triosephosphate_isomerase_AS"/>
</dbReference>
<dbReference type="GO" id="GO:0004807">
    <property type="term" value="F:triose-phosphate isomerase activity"/>
    <property type="evidence" value="ECO:0007669"/>
    <property type="project" value="UniProtKB-UniRule"/>
</dbReference>
<accession>A0A2H9T1Y5</accession>
<dbReference type="PANTHER" id="PTHR21139">
    <property type="entry name" value="TRIOSEPHOSPHATE ISOMERASE"/>
    <property type="match status" value="1"/>
</dbReference>
<comment type="pathway">
    <text evidence="1 7">Carbohydrate degradation; glycolysis; D-glyceraldehyde 3-phosphate from glycerone phosphate: step 1/1.</text>
</comment>
<dbReference type="Gene3D" id="3.20.20.70">
    <property type="entry name" value="Aldolase class I"/>
    <property type="match status" value="1"/>
</dbReference>
<comment type="subunit">
    <text evidence="7">Homodimer.</text>
</comment>
<evidence type="ECO:0000256" key="7">
    <source>
        <dbReference type="RuleBase" id="RU363013"/>
    </source>
</evidence>
<dbReference type="GO" id="GO:0006094">
    <property type="term" value="P:gluconeogenesis"/>
    <property type="evidence" value="ECO:0007669"/>
    <property type="project" value="UniProtKB-UniPathway"/>
</dbReference>
<dbReference type="EMBL" id="PFEN01000004">
    <property type="protein sequence ID" value="PJE69755.1"/>
    <property type="molecule type" value="Genomic_DNA"/>
</dbReference>
<dbReference type="GO" id="GO:0005829">
    <property type="term" value="C:cytosol"/>
    <property type="evidence" value="ECO:0007669"/>
    <property type="project" value="TreeGrafter"/>
</dbReference>
<dbReference type="PANTHER" id="PTHR21139:SF42">
    <property type="entry name" value="TRIOSEPHOSPHATE ISOMERASE"/>
    <property type="match status" value="1"/>
</dbReference>
<keyword evidence="4 7" id="KW-0963">Cytoplasm</keyword>
<evidence type="ECO:0000256" key="3">
    <source>
        <dbReference type="ARBA" id="ARBA00022432"/>
    </source>
</evidence>
<comment type="similarity">
    <text evidence="2 7">Belongs to the triosephosphate isomerase family.</text>
</comment>
<dbReference type="GO" id="GO:0019563">
    <property type="term" value="P:glycerol catabolic process"/>
    <property type="evidence" value="ECO:0007669"/>
    <property type="project" value="TreeGrafter"/>
</dbReference>
<dbReference type="InterPro" id="IPR013785">
    <property type="entry name" value="Aldolase_TIM"/>
</dbReference>
<dbReference type="GO" id="GO:0006096">
    <property type="term" value="P:glycolytic process"/>
    <property type="evidence" value="ECO:0007669"/>
    <property type="project" value="UniProtKB-UniRule"/>
</dbReference>
<dbReference type="GO" id="GO:0046166">
    <property type="term" value="P:glyceraldehyde-3-phosphate biosynthetic process"/>
    <property type="evidence" value="ECO:0007669"/>
    <property type="project" value="TreeGrafter"/>
</dbReference>